<feature type="transmembrane region" description="Helical" evidence="5">
    <location>
        <begin position="12"/>
        <end position="33"/>
    </location>
</feature>
<dbReference type="InterPro" id="IPR013740">
    <property type="entry name" value="Redoxin"/>
</dbReference>
<evidence type="ECO:0000313" key="8">
    <source>
        <dbReference type="Proteomes" id="UP001165524"/>
    </source>
</evidence>
<comment type="subcellular location">
    <subcellularLocation>
        <location evidence="1">Cell envelope</location>
    </subcellularLocation>
</comment>
<evidence type="ECO:0000256" key="2">
    <source>
        <dbReference type="ARBA" id="ARBA00022748"/>
    </source>
</evidence>
<keyword evidence="5" id="KW-1133">Transmembrane helix</keyword>
<feature type="transmembrane region" description="Helical" evidence="5">
    <location>
        <begin position="81"/>
        <end position="99"/>
    </location>
</feature>
<feature type="transmembrane region" description="Helical" evidence="5">
    <location>
        <begin position="40"/>
        <end position="61"/>
    </location>
</feature>
<dbReference type="Pfam" id="PF08534">
    <property type="entry name" value="Redoxin"/>
    <property type="match status" value="1"/>
</dbReference>
<reference evidence="7" key="1">
    <citation type="submission" date="2022-04" db="EMBL/GenBank/DDBJ databases">
        <title>Alcanivorax sp. CY1518 draft genome sequence.</title>
        <authorList>
            <person name="Zhao G."/>
            <person name="An M."/>
        </authorList>
    </citation>
    <scope>NUCLEOTIDE SEQUENCE</scope>
    <source>
        <strain evidence="7">CY1518</strain>
    </source>
</reference>
<sequence length="272" mass="29216">MLSVSFGPLVMSAQRGLFVVAMLVALTVAIYLARQRRVPVADAVLSVIGWGVIGARLVFVARYADLYLAAPLSMLDIRDGGFDPIGGLLAAALCAGWLMARRPPLRRPLSFALAAGAGSWLAASAAFMLLENSAREMPPAPLTTMSGAAASLPARHDGRPMVVNLWATWCPPCRREMPVLEAAQQAHPQVQFVFVNQREPVWTVQQFLTGQQLRLSNVLLDSQGALGAHVGSSALPTTLFYDADGNLVDSHLGEVSAATLQHAMRYFAEREP</sequence>
<name>A0ABT0E9C9_9GAMM</name>
<evidence type="ECO:0000313" key="7">
    <source>
        <dbReference type="EMBL" id="MCK0538227.1"/>
    </source>
</evidence>
<evidence type="ECO:0000256" key="4">
    <source>
        <dbReference type="ARBA" id="ARBA00023284"/>
    </source>
</evidence>
<evidence type="ECO:0000256" key="5">
    <source>
        <dbReference type="SAM" id="Phobius"/>
    </source>
</evidence>
<dbReference type="InterPro" id="IPR050553">
    <property type="entry name" value="Thioredoxin_ResA/DsbE_sf"/>
</dbReference>
<accession>A0ABT0E9C9</accession>
<dbReference type="RefSeq" id="WP_246952650.1">
    <property type="nucleotide sequence ID" value="NZ_JALKII010000007.1"/>
</dbReference>
<dbReference type="PANTHER" id="PTHR42852">
    <property type="entry name" value="THIOL:DISULFIDE INTERCHANGE PROTEIN DSBE"/>
    <property type="match status" value="1"/>
</dbReference>
<dbReference type="PROSITE" id="PS00194">
    <property type="entry name" value="THIOREDOXIN_1"/>
    <property type="match status" value="1"/>
</dbReference>
<dbReference type="Gene3D" id="3.40.30.10">
    <property type="entry name" value="Glutaredoxin"/>
    <property type="match status" value="1"/>
</dbReference>
<keyword evidence="5" id="KW-0472">Membrane</keyword>
<evidence type="ECO:0000259" key="6">
    <source>
        <dbReference type="PROSITE" id="PS51352"/>
    </source>
</evidence>
<keyword evidence="3" id="KW-1015">Disulfide bond</keyword>
<dbReference type="CDD" id="cd02966">
    <property type="entry name" value="TlpA_like_family"/>
    <property type="match status" value="1"/>
</dbReference>
<protein>
    <submittedName>
        <fullName evidence="7">Redoxin family protein</fullName>
    </submittedName>
</protein>
<dbReference type="PROSITE" id="PS51352">
    <property type="entry name" value="THIOREDOXIN_2"/>
    <property type="match status" value="1"/>
</dbReference>
<evidence type="ECO:0000256" key="3">
    <source>
        <dbReference type="ARBA" id="ARBA00023157"/>
    </source>
</evidence>
<keyword evidence="4" id="KW-0676">Redox-active center</keyword>
<evidence type="ECO:0000256" key="1">
    <source>
        <dbReference type="ARBA" id="ARBA00004196"/>
    </source>
</evidence>
<dbReference type="InterPro" id="IPR013766">
    <property type="entry name" value="Thioredoxin_domain"/>
</dbReference>
<comment type="caution">
    <text evidence="7">The sequence shown here is derived from an EMBL/GenBank/DDBJ whole genome shotgun (WGS) entry which is preliminary data.</text>
</comment>
<dbReference type="EMBL" id="JALKII010000007">
    <property type="protein sequence ID" value="MCK0538227.1"/>
    <property type="molecule type" value="Genomic_DNA"/>
</dbReference>
<dbReference type="SUPFAM" id="SSF52833">
    <property type="entry name" value="Thioredoxin-like"/>
    <property type="match status" value="1"/>
</dbReference>
<feature type="domain" description="Thioredoxin" evidence="6">
    <location>
        <begin position="131"/>
        <end position="269"/>
    </location>
</feature>
<dbReference type="Pfam" id="PF01790">
    <property type="entry name" value="LGT"/>
    <property type="match status" value="1"/>
</dbReference>
<proteinExistence type="predicted"/>
<gene>
    <name evidence="7" type="ORF">MU846_10950</name>
</gene>
<dbReference type="PANTHER" id="PTHR42852:SF6">
    <property type="entry name" value="THIOL:DISULFIDE INTERCHANGE PROTEIN DSBE"/>
    <property type="match status" value="1"/>
</dbReference>
<feature type="transmembrane region" description="Helical" evidence="5">
    <location>
        <begin position="111"/>
        <end position="130"/>
    </location>
</feature>
<keyword evidence="8" id="KW-1185">Reference proteome</keyword>
<dbReference type="InterPro" id="IPR017937">
    <property type="entry name" value="Thioredoxin_CS"/>
</dbReference>
<keyword evidence="2" id="KW-0201">Cytochrome c-type biogenesis</keyword>
<dbReference type="InterPro" id="IPR036249">
    <property type="entry name" value="Thioredoxin-like_sf"/>
</dbReference>
<dbReference type="Proteomes" id="UP001165524">
    <property type="component" value="Unassembled WGS sequence"/>
</dbReference>
<organism evidence="7 8">
    <name type="scientific">Alcanivorax quisquiliarum</name>
    <dbReference type="NCBI Taxonomy" id="2933565"/>
    <lineage>
        <taxon>Bacteria</taxon>
        <taxon>Pseudomonadati</taxon>
        <taxon>Pseudomonadota</taxon>
        <taxon>Gammaproteobacteria</taxon>
        <taxon>Oceanospirillales</taxon>
        <taxon>Alcanivoracaceae</taxon>
        <taxon>Alcanivorax</taxon>
    </lineage>
</organism>
<dbReference type="InterPro" id="IPR001640">
    <property type="entry name" value="Lgt"/>
</dbReference>
<keyword evidence="5" id="KW-0812">Transmembrane</keyword>